<protein>
    <recommendedName>
        <fullName evidence="3">Protein PsiE</fullName>
    </recommendedName>
</protein>
<feature type="transmembrane region" description="Helical" evidence="8">
    <location>
        <begin position="101"/>
        <end position="121"/>
    </location>
</feature>
<evidence type="ECO:0000313" key="10">
    <source>
        <dbReference type="Proteomes" id="UP000051027"/>
    </source>
</evidence>
<dbReference type="GO" id="GO:0016036">
    <property type="term" value="P:cellular response to phosphate starvation"/>
    <property type="evidence" value="ECO:0007669"/>
    <property type="project" value="InterPro"/>
</dbReference>
<evidence type="ECO:0000256" key="1">
    <source>
        <dbReference type="ARBA" id="ARBA00004429"/>
    </source>
</evidence>
<comment type="similarity">
    <text evidence="2">Belongs to the PsiE family.</text>
</comment>
<keyword evidence="7 8" id="KW-0472">Membrane</keyword>
<sequence length="141" mass="15716">MKNQLSKFTKSLHWTTIASEKALLATIGIATCIASAQYIYEMFLARAITLPDLFMLFIYAEIIGMVGAFYSTNRIPVTLPIIIAITALCRLIIMQSKEMDAFVVLGEATAILVLSAAAYVMSMKDRVSLEKLQMLRDQEKN</sequence>
<keyword evidence="4" id="KW-1003">Cell membrane</keyword>
<reference evidence="9 10" key="1">
    <citation type="submission" date="2015-10" db="EMBL/GenBank/DDBJ databases">
        <title>Metagenome-Assembled Genomes uncover a global brackish microbiome.</title>
        <authorList>
            <person name="Hugerth L.W."/>
            <person name="Larsson J."/>
            <person name="Alneberg J."/>
            <person name="Lindh M.V."/>
            <person name="Legrand C."/>
            <person name="Pinhassi J."/>
            <person name="Andersson A.F."/>
        </authorList>
    </citation>
    <scope>NUCLEOTIDE SEQUENCE [LARGE SCALE GENOMIC DNA]</scope>
    <source>
        <strain evidence="9">BACL1 MAG-120820-bin45</strain>
    </source>
</reference>
<name>A0A0R2UF31_9GAMM</name>
<evidence type="ECO:0000256" key="2">
    <source>
        <dbReference type="ARBA" id="ARBA00005632"/>
    </source>
</evidence>
<dbReference type="STRING" id="1655612.ABS10_05275"/>
<evidence type="ECO:0000256" key="8">
    <source>
        <dbReference type="SAM" id="Phobius"/>
    </source>
</evidence>
<evidence type="ECO:0000256" key="4">
    <source>
        <dbReference type="ARBA" id="ARBA00022475"/>
    </source>
</evidence>
<organism evidence="9 10">
    <name type="scientific">SAR86 cluster bacterium BACL1 MAG-120820-bin45</name>
    <dbReference type="NCBI Taxonomy" id="1655612"/>
    <lineage>
        <taxon>Bacteria</taxon>
        <taxon>Pseudomonadati</taxon>
        <taxon>Pseudomonadota</taxon>
        <taxon>Gammaproteobacteria</taxon>
        <taxon>SAR86 cluster</taxon>
    </lineage>
</organism>
<feature type="transmembrane region" description="Helical" evidence="8">
    <location>
        <begin position="77"/>
        <end position="95"/>
    </location>
</feature>
<dbReference type="Proteomes" id="UP000051027">
    <property type="component" value="Unassembled WGS sequence"/>
</dbReference>
<comment type="caution">
    <text evidence="9">The sequence shown here is derived from an EMBL/GenBank/DDBJ whole genome shotgun (WGS) entry which is preliminary data.</text>
</comment>
<keyword evidence="5 8" id="KW-0812">Transmembrane</keyword>
<gene>
    <name evidence="9" type="ORF">ABS10_05275</name>
</gene>
<comment type="subcellular location">
    <subcellularLocation>
        <location evidence="1">Cell inner membrane</location>
        <topology evidence="1">Multi-pass membrane protein</topology>
    </subcellularLocation>
</comment>
<dbReference type="InterPro" id="IPR020948">
    <property type="entry name" value="P_starv_induced_PsiE-like"/>
</dbReference>
<dbReference type="AlphaFoldDB" id="A0A0R2UF31"/>
<dbReference type="Pfam" id="PF06146">
    <property type="entry name" value="PsiE"/>
    <property type="match status" value="1"/>
</dbReference>
<evidence type="ECO:0000256" key="3">
    <source>
        <dbReference type="ARBA" id="ARBA00021903"/>
    </source>
</evidence>
<evidence type="ECO:0000256" key="5">
    <source>
        <dbReference type="ARBA" id="ARBA00022692"/>
    </source>
</evidence>
<dbReference type="PANTHER" id="PTHR37819:SF1">
    <property type="entry name" value="PROTEIN PSIE"/>
    <property type="match status" value="1"/>
</dbReference>
<dbReference type="PANTHER" id="PTHR37819">
    <property type="entry name" value="PROTEIN PSIE"/>
    <property type="match status" value="1"/>
</dbReference>
<dbReference type="GO" id="GO:0005886">
    <property type="term" value="C:plasma membrane"/>
    <property type="evidence" value="ECO:0007669"/>
    <property type="project" value="UniProtKB-SubCell"/>
</dbReference>
<dbReference type="InterPro" id="IPR009315">
    <property type="entry name" value="P_starv_induced_PsiE"/>
</dbReference>
<dbReference type="EMBL" id="LICS01000011">
    <property type="protein sequence ID" value="KRO95955.1"/>
    <property type="molecule type" value="Genomic_DNA"/>
</dbReference>
<keyword evidence="6 8" id="KW-1133">Transmembrane helix</keyword>
<evidence type="ECO:0000256" key="6">
    <source>
        <dbReference type="ARBA" id="ARBA00022989"/>
    </source>
</evidence>
<accession>A0A0R2UF31</accession>
<evidence type="ECO:0000256" key="7">
    <source>
        <dbReference type="ARBA" id="ARBA00023136"/>
    </source>
</evidence>
<proteinExistence type="inferred from homology"/>
<evidence type="ECO:0000313" key="9">
    <source>
        <dbReference type="EMBL" id="KRO95955.1"/>
    </source>
</evidence>
<feature type="transmembrane region" description="Helical" evidence="8">
    <location>
        <begin position="52"/>
        <end position="70"/>
    </location>
</feature>